<evidence type="ECO:0000313" key="2">
    <source>
        <dbReference type="EMBL" id="KAK5856162.1"/>
    </source>
</evidence>
<dbReference type="AlphaFoldDB" id="A0AAN7X817"/>
<evidence type="ECO:0000256" key="1">
    <source>
        <dbReference type="SAM" id="MobiDB-lite"/>
    </source>
</evidence>
<feature type="compositionally biased region" description="Polar residues" evidence="1">
    <location>
        <begin position="14"/>
        <end position="24"/>
    </location>
</feature>
<protein>
    <submittedName>
        <fullName evidence="2">Uncharacterized protein</fullName>
    </submittedName>
</protein>
<gene>
    <name evidence="2" type="ORF">PBY51_007778</name>
</gene>
<proteinExistence type="predicted"/>
<keyword evidence="3" id="KW-1185">Reference proteome</keyword>
<organism evidence="2 3">
    <name type="scientific">Eleginops maclovinus</name>
    <name type="common">Patagonian blennie</name>
    <name type="synonym">Eleginus maclovinus</name>
    <dbReference type="NCBI Taxonomy" id="56733"/>
    <lineage>
        <taxon>Eukaryota</taxon>
        <taxon>Metazoa</taxon>
        <taxon>Chordata</taxon>
        <taxon>Craniata</taxon>
        <taxon>Vertebrata</taxon>
        <taxon>Euteleostomi</taxon>
        <taxon>Actinopterygii</taxon>
        <taxon>Neopterygii</taxon>
        <taxon>Teleostei</taxon>
        <taxon>Neoteleostei</taxon>
        <taxon>Acanthomorphata</taxon>
        <taxon>Eupercaria</taxon>
        <taxon>Perciformes</taxon>
        <taxon>Notothenioidei</taxon>
        <taxon>Eleginopidae</taxon>
        <taxon>Eleginops</taxon>
    </lineage>
</organism>
<dbReference type="Proteomes" id="UP001346869">
    <property type="component" value="Unassembled WGS sequence"/>
</dbReference>
<comment type="caution">
    <text evidence="2">The sequence shown here is derived from an EMBL/GenBank/DDBJ whole genome shotgun (WGS) entry which is preliminary data.</text>
</comment>
<evidence type="ECO:0000313" key="3">
    <source>
        <dbReference type="Proteomes" id="UP001346869"/>
    </source>
</evidence>
<reference evidence="2 3" key="2">
    <citation type="journal article" date="2023" name="Mol. Biol. Evol.">
        <title>Genomics of Secondarily Temperate Adaptation in the Only Non-Antarctic Icefish.</title>
        <authorList>
            <person name="Rivera-Colon A.G."/>
            <person name="Rayamajhi N."/>
            <person name="Minhas B.F."/>
            <person name="Madrigal G."/>
            <person name="Bilyk K.T."/>
            <person name="Yoon V."/>
            <person name="Hune M."/>
            <person name="Gregory S."/>
            <person name="Cheng C.H.C."/>
            <person name="Catchen J.M."/>
        </authorList>
    </citation>
    <scope>NUCLEOTIDE SEQUENCE [LARGE SCALE GENOMIC DNA]</scope>
    <source>
        <strain evidence="2">JMC-PN-2008</strain>
    </source>
</reference>
<feature type="region of interest" description="Disordered" evidence="1">
    <location>
        <begin position="1"/>
        <end position="24"/>
    </location>
</feature>
<accession>A0AAN7X817</accession>
<dbReference type="EMBL" id="JAUZQC010000017">
    <property type="protein sequence ID" value="KAK5856162.1"/>
    <property type="molecule type" value="Genomic_DNA"/>
</dbReference>
<sequence length="84" mass="9699">MGGPWWRNRRQPETDSLTEISKSTKPAEIEVSHVNWIFGEQSRSIPRRRAEKPPAALGPKYYSRHHGNLQQTIHCELLLHTATL</sequence>
<name>A0AAN7X817_ELEMC</name>
<reference evidence="2 3" key="1">
    <citation type="journal article" date="2023" name="Genes (Basel)">
        <title>Chromosome-Level Genome Assembly and Circadian Gene Repertoire of the Patagonia Blennie Eleginops maclovinus-The Closest Ancestral Proxy of Antarctic Cryonotothenioids.</title>
        <authorList>
            <person name="Cheng C.C."/>
            <person name="Rivera-Colon A.G."/>
            <person name="Minhas B.F."/>
            <person name="Wilson L."/>
            <person name="Rayamajhi N."/>
            <person name="Vargas-Chacoff L."/>
            <person name="Catchen J.M."/>
        </authorList>
    </citation>
    <scope>NUCLEOTIDE SEQUENCE [LARGE SCALE GENOMIC DNA]</scope>
    <source>
        <strain evidence="2">JMC-PN-2008</strain>
    </source>
</reference>